<evidence type="ECO:0000313" key="2">
    <source>
        <dbReference type="EMBL" id="BAT13026.1"/>
    </source>
</evidence>
<accession>A0A0N7KSJ9</accession>
<dbReference type="InterPro" id="IPR006501">
    <property type="entry name" value="Pectinesterase_inhib_dom"/>
</dbReference>
<dbReference type="Gramene" id="Os11t0194100-01">
    <property type="protein sequence ID" value="Os11t0194100-01"/>
    <property type="gene ID" value="Os11g0194100"/>
</dbReference>
<name>A0A0N7KSJ9_ORYSJ</name>
<reference evidence="2 3" key="2">
    <citation type="journal article" date="2013" name="Plant Cell Physiol.">
        <title>Rice Annotation Project Database (RAP-DB): an integrative and interactive database for rice genomics.</title>
        <authorList>
            <person name="Sakai H."/>
            <person name="Lee S.S."/>
            <person name="Tanaka T."/>
            <person name="Numa H."/>
            <person name="Kim J."/>
            <person name="Kawahara Y."/>
            <person name="Wakimoto H."/>
            <person name="Yang C.C."/>
            <person name="Iwamoto M."/>
            <person name="Abe T."/>
            <person name="Yamada Y."/>
            <person name="Muto A."/>
            <person name="Inokuchi H."/>
            <person name="Ikemura T."/>
            <person name="Matsumoto T."/>
            <person name="Sasaki T."/>
            <person name="Itoh T."/>
        </authorList>
    </citation>
    <scope>NUCLEOTIDE SEQUENCE [LARGE SCALE GENOMIC DNA]</scope>
    <source>
        <strain evidence="3">cv. Nipponbare</strain>
    </source>
</reference>
<feature type="non-terminal residue" evidence="2">
    <location>
        <position position="193"/>
    </location>
</feature>
<dbReference type="Proteomes" id="UP000059680">
    <property type="component" value="Chromosome 11"/>
</dbReference>
<dbReference type="SUPFAM" id="SSF101148">
    <property type="entry name" value="Plant invertase/pectin methylesterase inhibitor"/>
    <property type="match status" value="1"/>
</dbReference>
<evidence type="ECO:0000259" key="1">
    <source>
        <dbReference type="Pfam" id="PF04043"/>
    </source>
</evidence>
<gene>
    <name evidence="2" type="ordered locus">Os11g0194100</name>
    <name evidence="2" type="ORF">OSNPB_110194100</name>
</gene>
<dbReference type="Pfam" id="PF04043">
    <property type="entry name" value="PMEI"/>
    <property type="match status" value="1"/>
</dbReference>
<dbReference type="AlphaFoldDB" id="A0A0N7KSJ9"/>
<evidence type="ECO:0000313" key="3">
    <source>
        <dbReference type="Proteomes" id="UP000059680"/>
    </source>
</evidence>
<dbReference type="Gene3D" id="1.20.140.40">
    <property type="entry name" value="Invertase/pectin methylesterase inhibitor family protein"/>
    <property type="match status" value="1"/>
</dbReference>
<reference evidence="2 3" key="3">
    <citation type="journal article" date="2013" name="Rice">
        <title>Improvement of the Oryza sativa Nipponbare reference genome using next generation sequence and optical map data.</title>
        <authorList>
            <person name="Kawahara Y."/>
            <person name="de la Bastide M."/>
            <person name="Hamilton J.P."/>
            <person name="Kanamori H."/>
            <person name="McCombie W.R."/>
            <person name="Ouyang S."/>
            <person name="Schwartz D.C."/>
            <person name="Tanaka T."/>
            <person name="Wu J."/>
            <person name="Zhou S."/>
            <person name="Childs K.L."/>
            <person name="Davidson R.M."/>
            <person name="Lin H."/>
            <person name="Quesada-Ocampo L."/>
            <person name="Vaillancourt B."/>
            <person name="Sakai H."/>
            <person name="Lee S.S."/>
            <person name="Kim J."/>
            <person name="Numa H."/>
            <person name="Itoh T."/>
            <person name="Buell C.R."/>
            <person name="Matsumoto T."/>
        </authorList>
    </citation>
    <scope>NUCLEOTIDE SEQUENCE [LARGE SCALE GENOMIC DNA]</scope>
    <source>
        <strain evidence="3">cv. Nipponbare</strain>
    </source>
</reference>
<protein>
    <submittedName>
        <fullName evidence="2">Os11g0194100 protein</fullName>
    </submittedName>
</protein>
<organism evidence="2 3">
    <name type="scientific">Oryza sativa subsp. japonica</name>
    <name type="common">Rice</name>
    <dbReference type="NCBI Taxonomy" id="39947"/>
    <lineage>
        <taxon>Eukaryota</taxon>
        <taxon>Viridiplantae</taxon>
        <taxon>Streptophyta</taxon>
        <taxon>Embryophyta</taxon>
        <taxon>Tracheophyta</taxon>
        <taxon>Spermatophyta</taxon>
        <taxon>Magnoliopsida</taxon>
        <taxon>Liliopsida</taxon>
        <taxon>Poales</taxon>
        <taxon>Poaceae</taxon>
        <taxon>BOP clade</taxon>
        <taxon>Oryzoideae</taxon>
        <taxon>Oryzeae</taxon>
        <taxon>Oryzinae</taxon>
        <taxon>Oryza</taxon>
        <taxon>Oryza sativa</taxon>
    </lineage>
</organism>
<proteinExistence type="predicted"/>
<dbReference type="GO" id="GO:0009505">
    <property type="term" value="C:plant-type cell wall"/>
    <property type="evidence" value="ECO:0000318"/>
    <property type="project" value="GO_Central"/>
</dbReference>
<dbReference type="eggNOG" id="ENOG502R4J3">
    <property type="taxonomic scope" value="Eukaryota"/>
</dbReference>
<keyword evidence="3" id="KW-1185">Reference proteome</keyword>
<dbReference type="SMR" id="A0A0N7KSJ9"/>
<feature type="domain" description="Pectinesterase inhibitor" evidence="1">
    <location>
        <begin position="38"/>
        <end position="156"/>
    </location>
</feature>
<dbReference type="InParanoid" id="A0A0N7KSJ9"/>
<dbReference type="FunCoup" id="A0A0N7KSJ9">
    <property type="interactions" value="123"/>
</dbReference>
<dbReference type="GO" id="GO:0009827">
    <property type="term" value="P:plant-type cell wall modification"/>
    <property type="evidence" value="ECO:0000318"/>
    <property type="project" value="GO_Central"/>
</dbReference>
<dbReference type="EMBL" id="AP014967">
    <property type="protein sequence ID" value="BAT13026.1"/>
    <property type="molecule type" value="Genomic_DNA"/>
</dbReference>
<dbReference type="GO" id="GO:0004857">
    <property type="term" value="F:enzyme inhibitor activity"/>
    <property type="evidence" value="ECO:0000318"/>
    <property type="project" value="GO_Central"/>
</dbReference>
<sequence length="193" mass="20171">IRCLSASTPAISTSKSVGLQVVVGSMAAQEAGDAPASITGPCSRTGDKKACVELLSGIPEARKATTVGPLAELYLQAIANHTTEAKAMATKLLATMKGKGVPPVCLQQCTASVDTLSNALAAFFSASADVNKKYRDLDGFLVGFLKQPPICMSACPIRSCDMEEVTIADKFHQAWKMLGVAHDLITQILGTKS</sequence>
<dbReference type="InterPro" id="IPR035513">
    <property type="entry name" value="Invertase/methylesterase_inhib"/>
</dbReference>
<reference evidence="3" key="1">
    <citation type="journal article" date="2005" name="Nature">
        <title>The map-based sequence of the rice genome.</title>
        <authorList>
            <consortium name="International rice genome sequencing project (IRGSP)"/>
            <person name="Matsumoto T."/>
            <person name="Wu J."/>
            <person name="Kanamori H."/>
            <person name="Katayose Y."/>
            <person name="Fujisawa M."/>
            <person name="Namiki N."/>
            <person name="Mizuno H."/>
            <person name="Yamamoto K."/>
            <person name="Antonio B.A."/>
            <person name="Baba T."/>
            <person name="Sakata K."/>
            <person name="Nagamura Y."/>
            <person name="Aoki H."/>
            <person name="Arikawa K."/>
            <person name="Arita K."/>
            <person name="Bito T."/>
            <person name="Chiden Y."/>
            <person name="Fujitsuka N."/>
            <person name="Fukunaka R."/>
            <person name="Hamada M."/>
            <person name="Harada C."/>
            <person name="Hayashi A."/>
            <person name="Hijishita S."/>
            <person name="Honda M."/>
            <person name="Hosokawa S."/>
            <person name="Ichikawa Y."/>
            <person name="Idonuma A."/>
            <person name="Iijima M."/>
            <person name="Ikeda M."/>
            <person name="Ikeno M."/>
            <person name="Ito K."/>
            <person name="Ito S."/>
            <person name="Ito T."/>
            <person name="Ito Y."/>
            <person name="Ito Y."/>
            <person name="Iwabuchi A."/>
            <person name="Kamiya K."/>
            <person name="Karasawa W."/>
            <person name="Kurita K."/>
            <person name="Katagiri S."/>
            <person name="Kikuta A."/>
            <person name="Kobayashi H."/>
            <person name="Kobayashi N."/>
            <person name="Machita K."/>
            <person name="Maehara T."/>
            <person name="Masukawa M."/>
            <person name="Mizubayashi T."/>
            <person name="Mukai Y."/>
            <person name="Nagasaki H."/>
            <person name="Nagata Y."/>
            <person name="Naito S."/>
            <person name="Nakashima M."/>
            <person name="Nakama Y."/>
            <person name="Nakamichi Y."/>
            <person name="Nakamura M."/>
            <person name="Meguro A."/>
            <person name="Negishi M."/>
            <person name="Ohta I."/>
            <person name="Ohta T."/>
            <person name="Okamoto M."/>
            <person name="Ono N."/>
            <person name="Saji S."/>
            <person name="Sakaguchi M."/>
            <person name="Sakai K."/>
            <person name="Shibata M."/>
            <person name="Shimokawa T."/>
            <person name="Song J."/>
            <person name="Takazaki Y."/>
            <person name="Terasawa K."/>
            <person name="Tsugane M."/>
            <person name="Tsuji K."/>
            <person name="Ueda S."/>
            <person name="Waki K."/>
            <person name="Yamagata H."/>
            <person name="Yamamoto M."/>
            <person name="Yamamoto S."/>
            <person name="Yamane H."/>
            <person name="Yoshiki S."/>
            <person name="Yoshihara R."/>
            <person name="Yukawa K."/>
            <person name="Zhong H."/>
            <person name="Yano M."/>
            <person name="Yuan Q."/>
            <person name="Ouyang S."/>
            <person name="Liu J."/>
            <person name="Jones K.M."/>
            <person name="Gansberger K."/>
            <person name="Moffat K."/>
            <person name="Hill J."/>
            <person name="Bera J."/>
            <person name="Fadrosh D."/>
            <person name="Jin S."/>
            <person name="Johri S."/>
            <person name="Kim M."/>
            <person name="Overton L."/>
            <person name="Reardon M."/>
            <person name="Tsitrin T."/>
            <person name="Vuong H."/>
            <person name="Weaver B."/>
            <person name="Ciecko A."/>
            <person name="Tallon L."/>
            <person name="Jackson J."/>
            <person name="Pai G."/>
            <person name="Aken S.V."/>
            <person name="Utterback T."/>
            <person name="Reidmuller S."/>
            <person name="Feldblyum T."/>
            <person name="Hsiao J."/>
            <person name="Zismann V."/>
            <person name="Iobst S."/>
            <person name="de Vazeille A.R."/>
            <person name="Buell C.R."/>
            <person name="Ying K."/>
            <person name="Li Y."/>
            <person name="Lu T."/>
            <person name="Huang Y."/>
            <person name="Zhao Q."/>
            <person name="Feng Q."/>
            <person name="Zhang L."/>
            <person name="Zhu J."/>
            <person name="Weng Q."/>
            <person name="Mu J."/>
            <person name="Lu Y."/>
            <person name="Fan D."/>
            <person name="Liu Y."/>
            <person name="Guan J."/>
            <person name="Zhang Y."/>
            <person name="Yu S."/>
            <person name="Liu X."/>
            <person name="Zhang Y."/>
            <person name="Hong G."/>
            <person name="Han B."/>
            <person name="Choisne N."/>
            <person name="Demange N."/>
            <person name="Orjeda G."/>
            <person name="Samain S."/>
            <person name="Cattolico L."/>
            <person name="Pelletier E."/>
            <person name="Couloux A."/>
            <person name="Segurens B."/>
            <person name="Wincker P."/>
            <person name="D'Hont A."/>
            <person name="Scarpelli C."/>
            <person name="Weissenbach J."/>
            <person name="Salanoubat M."/>
            <person name="Quetier F."/>
            <person name="Yu Y."/>
            <person name="Kim H.R."/>
            <person name="Rambo T."/>
            <person name="Currie J."/>
            <person name="Collura K."/>
            <person name="Luo M."/>
            <person name="Yang T."/>
            <person name="Ammiraju J.S.S."/>
            <person name="Engler F."/>
            <person name="Soderlund C."/>
            <person name="Wing R.A."/>
            <person name="Palmer L.E."/>
            <person name="de la Bastide M."/>
            <person name="Spiegel L."/>
            <person name="Nascimento L."/>
            <person name="Zutavern T."/>
            <person name="O'Shaughnessy A."/>
            <person name="Dike S."/>
            <person name="Dedhia N."/>
            <person name="Preston R."/>
            <person name="Balija V."/>
            <person name="McCombie W.R."/>
            <person name="Chow T."/>
            <person name="Chen H."/>
            <person name="Chung M."/>
            <person name="Chen C."/>
            <person name="Shaw J."/>
            <person name="Wu H."/>
            <person name="Hsiao K."/>
            <person name="Chao Y."/>
            <person name="Chu M."/>
            <person name="Cheng C."/>
            <person name="Hour A."/>
            <person name="Lee P."/>
            <person name="Lin S."/>
            <person name="Lin Y."/>
            <person name="Liou J."/>
            <person name="Liu S."/>
            <person name="Hsing Y."/>
            <person name="Raghuvanshi S."/>
            <person name="Mohanty A."/>
            <person name="Bharti A.K."/>
            <person name="Gaur A."/>
            <person name="Gupta V."/>
            <person name="Kumar D."/>
            <person name="Ravi V."/>
            <person name="Vij S."/>
            <person name="Kapur A."/>
            <person name="Khurana P."/>
            <person name="Khurana P."/>
            <person name="Khurana J.P."/>
            <person name="Tyagi A.K."/>
            <person name="Gaikwad K."/>
            <person name="Singh A."/>
            <person name="Dalal V."/>
            <person name="Srivastava S."/>
            <person name="Dixit A."/>
            <person name="Pal A.K."/>
            <person name="Ghazi I.A."/>
            <person name="Yadav M."/>
            <person name="Pandit A."/>
            <person name="Bhargava A."/>
            <person name="Sureshbabu K."/>
            <person name="Batra K."/>
            <person name="Sharma T.R."/>
            <person name="Mohapatra T."/>
            <person name="Singh N.K."/>
            <person name="Messing J."/>
            <person name="Nelson A.B."/>
            <person name="Fuks G."/>
            <person name="Kavchok S."/>
            <person name="Keizer G."/>
            <person name="Linton E."/>
            <person name="Llaca V."/>
            <person name="Song R."/>
            <person name="Tanyolac B."/>
            <person name="Young S."/>
            <person name="Ho-Il K."/>
            <person name="Hahn J.H."/>
            <person name="Sangsakoo G."/>
            <person name="Vanavichit A."/>
            <person name="de Mattos Luiz.A.T."/>
            <person name="Zimmer P.D."/>
            <person name="Malone G."/>
            <person name="Dellagostin O."/>
            <person name="de Oliveira A.C."/>
            <person name="Bevan M."/>
            <person name="Bancroft I."/>
            <person name="Minx P."/>
            <person name="Cordum H."/>
            <person name="Wilson R."/>
            <person name="Cheng Z."/>
            <person name="Jin W."/>
            <person name="Jiang J."/>
            <person name="Leong S.A."/>
            <person name="Iwama H."/>
            <person name="Gojobori T."/>
            <person name="Itoh T."/>
            <person name="Niimura Y."/>
            <person name="Fujii Y."/>
            <person name="Habara T."/>
            <person name="Sakai H."/>
            <person name="Sato Y."/>
            <person name="Wilson G."/>
            <person name="Kumar K."/>
            <person name="McCouch S."/>
            <person name="Juretic N."/>
            <person name="Hoen D."/>
            <person name="Wright S."/>
            <person name="Bruskiewich R."/>
            <person name="Bureau T."/>
            <person name="Miyao A."/>
            <person name="Hirochika H."/>
            <person name="Nishikawa T."/>
            <person name="Kadowaki K."/>
            <person name="Sugiura M."/>
            <person name="Burr B."/>
            <person name="Sasaki T."/>
        </authorList>
    </citation>
    <scope>NUCLEOTIDE SEQUENCE [LARGE SCALE GENOMIC DNA]</scope>
    <source>
        <strain evidence="3">cv. Nipponbare</strain>
    </source>
</reference>
<dbReference type="PaxDb" id="39947-A0A0N7KSJ9"/>